<dbReference type="SUPFAM" id="SSF53756">
    <property type="entry name" value="UDP-Glycosyltransferase/glycogen phosphorylase"/>
    <property type="match status" value="1"/>
</dbReference>
<dbReference type="CDD" id="cd03784">
    <property type="entry name" value="GT1_Gtf-like"/>
    <property type="match status" value="1"/>
</dbReference>
<reference evidence="4 5" key="1">
    <citation type="journal article" date="2018" name="PLoS Genet.">
        <title>Population sequencing reveals clonal diversity and ancestral inbreeding in the grapevine cultivar Chardonnay.</title>
        <authorList>
            <person name="Roach M.J."/>
            <person name="Johnson D.L."/>
            <person name="Bohlmann J."/>
            <person name="van Vuuren H.J."/>
            <person name="Jones S.J."/>
            <person name="Pretorius I.S."/>
            <person name="Schmidt S.A."/>
            <person name="Borneman A.R."/>
        </authorList>
    </citation>
    <scope>NUCLEOTIDE SEQUENCE [LARGE SCALE GENOMIC DNA]</scope>
    <source>
        <strain evidence="5">cv. Chardonnay</strain>
        <tissue evidence="4">Leaf</tissue>
    </source>
</reference>
<gene>
    <name evidence="4" type="primary">UGT83A1_8</name>
    <name evidence="4" type="ORF">CK203_038860</name>
</gene>
<evidence type="ECO:0000259" key="3">
    <source>
        <dbReference type="Pfam" id="PF26168"/>
    </source>
</evidence>
<dbReference type="Gene3D" id="3.40.50.2000">
    <property type="entry name" value="Glycogen Phosphorylase B"/>
    <property type="match status" value="4"/>
</dbReference>
<evidence type="ECO:0000313" key="5">
    <source>
        <dbReference type="Proteomes" id="UP000288805"/>
    </source>
</evidence>
<dbReference type="FunFam" id="3.40.50.2000:FF:000108">
    <property type="entry name" value="UDP-glycosyltransferase 83A1"/>
    <property type="match status" value="1"/>
</dbReference>
<dbReference type="EMBL" id="QGNW01000229">
    <property type="protein sequence ID" value="RVW83335.1"/>
    <property type="molecule type" value="Genomic_DNA"/>
</dbReference>
<dbReference type="AlphaFoldDB" id="A0A438HFT2"/>
<evidence type="ECO:0000256" key="2">
    <source>
        <dbReference type="ARBA" id="ARBA00022679"/>
    </source>
</evidence>
<dbReference type="Proteomes" id="UP000288805">
    <property type="component" value="Unassembled WGS sequence"/>
</dbReference>
<dbReference type="InterPro" id="IPR002213">
    <property type="entry name" value="UDP_glucos_trans"/>
</dbReference>
<comment type="similarity">
    <text evidence="1">Belongs to the UDP-glycosyltransferase family.</text>
</comment>
<keyword evidence="2 4" id="KW-0808">Transferase</keyword>
<name>A0A438HFT2_VITVI</name>
<evidence type="ECO:0000256" key="1">
    <source>
        <dbReference type="ARBA" id="ARBA00009995"/>
    </source>
</evidence>
<sequence>MVPLERETGDNLWVDNDLDDKRFPLAAEPAPVPHLILFRVASSSWHLFIFHHCVARENRSVEVVVATMGRHVLVIPYPAQGHVSPLMKLAHRISDHGIKVTFVTTESIHARLMAAMPDKDEELSQMQLVSIPDPWVNKKDLVHVTNSILTVMPVHLKDLIEKVNQTNVDEQITYVVADTAVGWALEIAKKMGIEGSALWPAGPVTLAMGLHIPKLIEAGIIDSYGNPIKSELIRLSKDIPAFSSTNLSWNSTDDPTIRQISFEYAFRLSQTAKISNWLLCNSFYELDSSSFDLIPNVLTLGPLLASNRPGSSAGNLWPNDPTCISWLDKQPAESVIYVAFGSTTFFKQKQFNELALGIELVGRPFLWVVPSVAEYPMSSHREYPSMERLLDGRPRKSVSSSFCCMFFFPLWMELNHGEPMHGSPFSLLPHTVDQLDNRFFICDIWKVGLGLDPDENGLVSRHQIKTKIENLLSDDGIKENALRLKEMARRSVCQGGSSANNFKTFIEALQN</sequence>
<feature type="domain" description="Glycosyltransferase N-terminal" evidence="3">
    <location>
        <begin position="72"/>
        <end position="107"/>
    </location>
</feature>
<proteinExistence type="inferred from homology"/>
<evidence type="ECO:0000313" key="4">
    <source>
        <dbReference type="EMBL" id="RVW83335.1"/>
    </source>
</evidence>
<dbReference type="InterPro" id="IPR058980">
    <property type="entry name" value="Glyco_transf_N"/>
</dbReference>
<comment type="caution">
    <text evidence="4">The sequence shown here is derived from an EMBL/GenBank/DDBJ whole genome shotgun (WGS) entry which is preliminary data.</text>
</comment>
<dbReference type="PANTHER" id="PTHR11926">
    <property type="entry name" value="GLUCOSYL/GLUCURONOSYL TRANSFERASES"/>
    <property type="match status" value="1"/>
</dbReference>
<organism evidence="4 5">
    <name type="scientific">Vitis vinifera</name>
    <name type="common">Grape</name>
    <dbReference type="NCBI Taxonomy" id="29760"/>
    <lineage>
        <taxon>Eukaryota</taxon>
        <taxon>Viridiplantae</taxon>
        <taxon>Streptophyta</taxon>
        <taxon>Embryophyta</taxon>
        <taxon>Tracheophyta</taxon>
        <taxon>Spermatophyta</taxon>
        <taxon>Magnoliopsida</taxon>
        <taxon>eudicotyledons</taxon>
        <taxon>Gunneridae</taxon>
        <taxon>Pentapetalae</taxon>
        <taxon>rosids</taxon>
        <taxon>Vitales</taxon>
        <taxon>Vitaceae</taxon>
        <taxon>Viteae</taxon>
        <taxon>Vitis</taxon>
    </lineage>
</organism>
<protein>
    <submittedName>
        <fullName evidence="4">UDP-glycosyltransferase 83A1</fullName>
    </submittedName>
</protein>
<accession>A0A438HFT2</accession>
<dbReference type="PANTHER" id="PTHR11926:SF1412">
    <property type="entry name" value="UDP-GLYCOSYLTRANSFERASE 83A1-LIKE"/>
    <property type="match status" value="1"/>
</dbReference>
<dbReference type="GO" id="GO:0008194">
    <property type="term" value="F:UDP-glycosyltransferase activity"/>
    <property type="evidence" value="ECO:0007669"/>
    <property type="project" value="InterPro"/>
</dbReference>
<dbReference type="Pfam" id="PF26168">
    <property type="entry name" value="Glyco_transf_N"/>
    <property type="match status" value="1"/>
</dbReference>